<dbReference type="SMART" id="SM00418">
    <property type="entry name" value="HTH_ARSR"/>
    <property type="match status" value="1"/>
</dbReference>
<dbReference type="EMBL" id="JAYGGQ010000019">
    <property type="protein sequence ID" value="MEA5456952.1"/>
    <property type="molecule type" value="Genomic_DNA"/>
</dbReference>
<dbReference type="SUPFAM" id="SSF46785">
    <property type="entry name" value="Winged helix' DNA-binding domain"/>
    <property type="match status" value="1"/>
</dbReference>
<dbReference type="Proteomes" id="UP001304769">
    <property type="component" value="Unassembled WGS sequence"/>
</dbReference>
<dbReference type="InterPro" id="IPR001845">
    <property type="entry name" value="HTH_ArsR_DNA-bd_dom"/>
</dbReference>
<evidence type="ECO:0000313" key="3">
    <source>
        <dbReference type="Proteomes" id="UP001304769"/>
    </source>
</evidence>
<accession>A0ABU5TB86</accession>
<reference evidence="2 3" key="1">
    <citation type="submission" date="2023-12" db="EMBL/GenBank/DDBJ databases">
        <title>Sinomonas terricola sp. nov, isolated from litchi orchard soil in Guangdong, PR China.</title>
        <authorList>
            <person name="Jiaxin W."/>
            <person name="Yang Z."/>
            <person name="Honghui Z."/>
        </authorList>
    </citation>
    <scope>NUCLEOTIDE SEQUENCE [LARGE SCALE GENOMIC DNA]</scope>
    <source>
        <strain evidence="2 3">JGH33</strain>
    </source>
</reference>
<keyword evidence="3" id="KW-1185">Reference proteome</keyword>
<organism evidence="2 3">
    <name type="scientific">Sinomonas terricola</name>
    <dbReference type="NCBI Taxonomy" id="3110330"/>
    <lineage>
        <taxon>Bacteria</taxon>
        <taxon>Bacillati</taxon>
        <taxon>Actinomycetota</taxon>
        <taxon>Actinomycetes</taxon>
        <taxon>Micrococcales</taxon>
        <taxon>Micrococcaceae</taxon>
        <taxon>Sinomonas</taxon>
    </lineage>
</organism>
<sequence>MRAFGINQARAAILRYLAQDTGEGCTSGQIARDLKLGSMTAFRHLTELESLGIVVTDGEEGPRSGLRLLYRLNKERLAEEFANLGRYLNGE</sequence>
<dbReference type="Gene3D" id="1.10.10.10">
    <property type="entry name" value="Winged helix-like DNA-binding domain superfamily/Winged helix DNA-binding domain"/>
    <property type="match status" value="1"/>
</dbReference>
<proteinExistence type="predicted"/>
<dbReference type="InterPro" id="IPR036388">
    <property type="entry name" value="WH-like_DNA-bd_sf"/>
</dbReference>
<protein>
    <submittedName>
        <fullName evidence="2">Helix-turn-helix domain-containing protein</fullName>
    </submittedName>
</protein>
<dbReference type="RefSeq" id="WP_323280863.1">
    <property type="nucleotide sequence ID" value="NZ_JAYGGQ010000019.1"/>
</dbReference>
<evidence type="ECO:0000313" key="2">
    <source>
        <dbReference type="EMBL" id="MEA5456952.1"/>
    </source>
</evidence>
<dbReference type="InterPro" id="IPR036390">
    <property type="entry name" value="WH_DNA-bd_sf"/>
</dbReference>
<name>A0ABU5TB86_9MICC</name>
<comment type="caution">
    <text evidence="2">The sequence shown here is derived from an EMBL/GenBank/DDBJ whole genome shotgun (WGS) entry which is preliminary data.</text>
</comment>
<dbReference type="Pfam" id="PF12840">
    <property type="entry name" value="HTH_20"/>
    <property type="match status" value="1"/>
</dbReference>
<gene>
    <name evidence="2" type="ORF">SPF06_19695</name>
</gene>
<feature type="domain" description="HTH arsR-type" evidence="1">
    <location>
        <begin position="2"/>
        <end position="86"/>
    </location>
</feature>
<evidence type="ECO:0000259" key="1">
    <source>
        <dbReference type="SMART" id="SM00418"/>
    </source>
</evidence>